<keyword evidence="2" id="KW-1185">Reference proteome</keyword>
<organism evidence="2 3">
    <name type="scientific">Dioscorea cayennensis subsp. rotundata</name>
    <name type="common">White Guinea yam</name>
    <name type="synonym">Dioscorea rotundata</name>
    <dbReference type="NCBI Taxonomy" id="55577"/>
    <lineage>
        <taxon>Eukaryota</taxon>
        <taxon>Viridiplantae</taxon>
        <taxon>Streptophyta</taxon>
        <taxon>Embryophyta</taxon>
        <taxon>Tracheophyta</taxon>
        <taxon>Spermatophyta</taxon>
        <taxon>Magnoliopsida</taxon>
        <taxon>Liliopsida</taxon>
        <taxon>Dioscoreales</taxon>
        <taxon>Dioscoreaceae</taxon>
        <taxon>Dioscorea</taxon>
    </lineage>
</organism>
<protein>
    <submittedName>
        <fullName evidence="3">Uncharacterized protein LOC120278571</fullName>
    </submittedName>
</protein>
<dbReference type="InterPro" id="IPR036397">
    <property type="entry name" value="RNaseH_sf"/>
</dbReference>
<dbReference type="SUPFAM" id="SSF53098">
    <property type="entry name" value="Ribonuclease H-like"/>
    <property type="match status" value="1"/>
</dbReference>
<feature type="domain" description="GAG-pre-integrase" evidence="1">
    <location>
        <begin position="68"/>
        <end position="124"/>
    </location>
</feature>
<evidence type="ECO:0000259" key="1">
    <source>
        <dbReference type="Pfam" id="PF13976"/>
    </source>
</evidence>
<dbReference type="RefSeq" id="XP_039141254.1">
    <property type="nucleotide sequence ID" value="XM_039285320.1"/>
</dbReference>
<dbReference type="InterPro" id="IPR039537">
    <property type="entry name" value="Retrotran_Ty1/copia-like"/>
</dbReference>
<evidence type="ECO:0000313" key="2">
    <source>
        <dbReference type="Proteomes" id="UP001515500"/>
    </source>
</evidence>
<dbReference type="PANTHER" id="PTHR42648">
    <property type="entry name" value="TRANSPOSASE, PUTATIVE-RELATED"/>
    <property type="match status" value="1"/>
</dbReference>
<gene>
    <name evidence="3" type="primary">LOC120278571</name>
</gene>
<dbReference type="AlphaFoldDB" id="A0AB40CT56"/>
<name>A0AB40CT56_DIOCR</name>
<sequence length="303" mass="34213">MVPAYARLKNILHVEGLKANLLSISQLCDQNLVVKFTKERCVVYDEPGQCVLTGSKSLNNCYLLEKLEVCYNASCYITEIWHQKLGHLNFRNLIKITEMKVVKGVPKLTKKEDGVCGPCQLGKQSRASHKVVQDIVTIRVLELLHMDYIGPTQTESLSSKRYVFMCVYNYSSLQNLARNMGFTMNFSALKTPQQNGVVERNNHTLQETQGASSESNKLITQNCELADEELQEEQEIATQVTTPTVTTEIAQDSDRQQVIIDVATKVTIGEIISRSDKEEIDDEEDNEDSSLEPSLRIKKNHLI</sequence>
<dbReference type="GO" id="GO:0003676">
    <property type="term" value="F:nucleic acid binding"/>
    <property type="evidence" value="ECO:0007669"/>
    <property type="project" value="InterPro"/>
</dbReference>
<dbReference type="GeneID" id="120278571"/>
<dbReference type="PANTHER" id="PTHR42648:SF21">
    <property type="entry name" value="CYSTEINE-RICH RLK (RECEPTOR-LIKE PROTEIN KINASE) 8"/>
    <property type="match status" value="1"/>
</dbReference>
<dbReference type="InterPro" id="IPR012337">
    <property type="entry name" value="RNaseH-like_sf"/>
</dbReference>
<dbReference type="Proteomes" id="UP001515500">
    <property type="component" value="Chromosome 16"/>
</dbReference>
<proteinExistence type="predicted"/>
<evidence type="ECO:0000313" key="3">
    <source>
        <dbReference type="RefSeq" id="XP_039141254.1"/>
    </source>
</evidence>
<dbReference type="InterPro" id="IPR025724">
    <property type="entry name" value="GAG-pre-integrase_dom"/>
</dbReference>
<accession>A0AB40CT56</accession>
<reference evidence="3" key="1">
    <citation type="submission" date="2025-08" db="UniProtKB">
        <authorList>
            <consortium name="RefSeq"/>
        </authorList>
    </citation>
    <scope>IDENTIFICATION</scope>
</reference>
<dbReference type="Gene3D" id="3.30.420.10">
    <property type="entry name" value="Ribonuclease H-like superfamily/Ribonuclease H"/>
    <property type="match status" value="1"/>
</dbReference>
<dbReference type="Pfam" id="PF13976">
    <property type="entry name" value="gag_pre-integrs"/>
    <property type="match status" value="1"/>
</dbReference>